<dbReference type="PROSITE" id="PS51257">
    <property type="entry name" value="PROKAR_LIPOPROTEIN"/>
    <property type="match status" value="1"/>
</dbReference>
<dbReference type="Pfam" id="PF04366">
    <property type="entry name" value="Ysc84"/>
    <property type="match status" value="1"/>
</dbReference>
<keyword evidence="4" id="KW-1185">Reference proteome</keyword>
<comment type="caution">
    <text evidence="3">The sequence shown here is derived from an EMBL/GenBank/DDBJ whole genome shotgun (WGS) entry which is preliminary data.</text>
</comment>
<organism evidence="3 4">
    <name type="scientific">Marinimicrococcus flavescens</name>
    <dbReference type="NCBI Taxonomy" id="3031815"/>
    <lineage>
        <taxon>Bacteria</taxon>
        <taxon>Pseudomonadati</taxon>
        <taxon>Pseudomonadota</taxon>
        <taxon>Alphaproteobacteria</taxon>
        <taxon>Geminicoccales</taxon>
        <taxon>Geminicoccaceae</taxon>
        <taxon>Marinimicrococcus</taxon>
    </lineage>
</organism>
<accession>A0AAP3XRV9</accession>
<feature type="signal peptide" evidence="1">
    <location>
        <begin position="1"/>
        <end position="29"/>
    </location>
</feature>
<keyword evidence="1" id="KW-0732">Signal</keyword>
<dbReference type="GO" id="GO:0035091">
    <property type="term" value="F:phosphatidylinositol binding"/>
    <property type="evidence" value="ECO:0007669"/>
    <property type="project" value="TreeGrafter"/>
</dbReference>
<feature type="chain" id="PRO_5042892184" evidence="1">
    <location>
        <begin position="30"/>
        <end position="230"/>
    </location>
</feature>
<dbReference type="RefSeq" id="WP_327788992.1">
    <property type="nucleotide sequence ID" value="NZ_JARGEQ010000091.1"/>
</dbReference>
<dbReference type="InterPro" id="IPR051702">
    <property type="entry name" value="SH3_domain_YSC84-like"/>
</dbReference>
<dbReference type="PANTHER" id="PTHR15629:SF2">
    <property type="entry name" value="SH3 DOMAIN-CONTAINING YSC84-LIKE PROTEIN 1"/>
    <property type="match status" value="1"/>
</dbReference>
<gene>
    <name evidence="3" type="ORF">PZ740_09290</name>
</gene>
<proteinExistence type="predicted"/>
<dbReference type="PROSITE" id="PS51318">
    <property type="entry name" value="TAT"/>
    <property type="match status" value="1"/>
</dbReference>
<evidence type="ECO:0000259" key="2">
    <source>
        <dbReference type="Pfam" id="PF04366"/>
    </source>
</evidence>
<dbReference type="InterPro" id="IPR007461">
    <property type="entry name" value="Ysc84_actin-binding"/>
</dbReference>
<evidence type="ECO:0000256" key="1">
    <source>
        <dbReference type="SAM" id="SignalP"/>
    </source>
</evidence>
<dbReference type="EMBL" id="JARGEQ010000091">
    <property type="protein sequence ID" value="MDF1586577.1"/>
    <property type="molecule type" value="Genomic_DNA"/>
</dbReference>
<dbReference type="CDD" id="cd11524">
    <property type="entry name" value="SYLF"/>
    <property type="match status" value="1"/>
</dbReference>
<dbReference type="Proteomes" id="UP001301140">
    <property type="component" value="Unassembled WGS sequence"/>
</dbReference>
<protein>
    <submittedName>
        <fullName evidence="3">Lipid-binding SYLF domain-containing protein</fullName>
    </submittedName>
</protein>
<dbReference type="InterPro" id="IPR006311">
    <property type="entry name" value="TAT_signal"/>
</dbReference>
<evidence type="ECO:0000313" key="3">
    <source>
        <dbReference type="EMBL" id="MDF1586577.1"/>
    </source>
</evidence>
<sequence>MRELARRRLLGALALGASACLLAGPAAMAQSSEQQILVDRARIVVEEFQSDGNFRQLPVYVQNAYAVMVIPNLLKAGFFIGAEYGKGVLLARDLRSGAWSDPAFFDVYGGSLGLQIGGKSSDVILTIMNQGAVDKLLSSQFKLGTDASVAAGPAGVGVGAGTTIQLGEDVYVFERGQGLYGGLTIEGTVFKPHIAWNQSYYGQPVAPQQILGGNVSNAGSAPLREALGRF</sequence>
<evidence type="ECO:0000313" key="4">
    <source>
        <dbReference type="Proteomes" id="UP001301140"/>
    </source>
</evidence>
<name>A0AAP3XRV9_9PROT</name>
<feature type="domain" description="Ysc84 actin-binding" evidence="2">
    <location>
        <begin position="109"/>
        <end position="228"/>
    </location>
</feature>
<dbReference type="AlphaFoldDB" id="A0AAP3XRV9"/>
<reference evidence="3 4" key="1">
    <citation type="submission" date="2023-03" db="EMBL/GenBank/DDBJ databases">
        <title>YIM 152171 draft genome.</title>
        <authorList>
            <person name="Yang Z."/>
        </authorList>
    </citation>
    <scope>NUCLEOTIDE SEQUENCE [LARGE SCALE GENOMIC DNA]</scope>
    <source>
        <strain evidence="3 4">YIM 152171</strain>
    </source>
</reference>
<dbReference type="PANTHER" id="PTHR15629">
    <property type="entry name" value="SH3YL1 PROTEIN"/>
    <property type="match status" value="1"/>
</dbReference>